<organism evidence="1 2">
    <name type="scientific">Trifolium pratense</name>
    <name type="common">Red clover</name>
    <dbReference type="NCBI Taxonomy" id="57577"/>
    <lineage>
        <taxon>Eukaryota</taxon>
        <taxon>Viridiplantae</taxon>
        <taxon>Streptophyta</taxon>
        <taxon>Embryophyta</taxon>
        <taxon>Tracheophyta</taxon>
        <taxon>Spermatophyta</taxon>
        <taxon>Magnoliopsida</taxon>
        <taxon>eudicotyledons</taxon>
        <taxon>Gunneridae</taxon>
        <taxon>Pentapetalae</taxon>
        <taxon>rosids</taxon>
        <taxon>fabids</taxon>
        <taxon>Fabales</taxon>
        <taxon>Fabaceae</taxon>
        <taxon>Papilionoideae</taxon>
        <taxon>50 kb inversion clade</taxon>
        <taxon>NPAAA clade</taxon>
        <taxon>Hologalegina</taxon>
        <taxon>IRL clade</taxon>
        <taxon>Trifolieae</taxon>
        <taxon>Trifolium</taxon>
    </lineage>
</organism>
<evidence type="ECO:0000313" key="1">
    <source>
        <dbReference type="EMBL" id="CAJ2658238.1"/>
    </source>
</evidence>
<dbReference type="EMBL" id="CASHSV030000311">
    <property type="protein sequence ID" value="CAJ2658238.1"/>
    <property type="molecule type" value="Genomic_DNA"/>
</dbReference>
<accession>A0ACB0KP11</accession>
<comment type="caution">
    <text evidence="1">The sequence shown here is derived from an EMBL/GenBank/DDBJ whole genome shotgun (WGS) entry which is preliminary data.</text>
</comment>
<evidence type="ECO:0000313" key="2">
    <source>
        <dbReference type="Proteomes" id="UP001177021"/>
    </source>
</evidence>
<gene>
    <name evidence="1" type="ORF">MILVUS5_LOCUS24645</name>
</gene>
<protein>
    <submittedName>
        <fullName evidence="1">Uncharacterized protein</fullName>
    </submittedName>
</protein>
<dbReference type="Proteomes" id="UP001177021">
    <property type="component" value="Unassembled WGS sequence"/>
</dbReference>
<sequence>MVSNILSLVLCLFVLSTLHLTSSAQKCKEYKFPNNKVYANCSDLPHLSSFLHWNYSNGVLEVAYRRTEITSNRWVSWALNPNNKIDKAMIGAQAFVAILQSNGSIKAYTTVIEGGYNTHLEEGDVFYPGGDNNIKVNYQNNEVVIYTEVRIIPVGSKFVVHTWQDGPLLDSIPQKHDLAYANLNSKGILNLG</sequence>
<reference evidence="1" key="1">
    <citation type="submission" date="2023-10" db="EMBL/GenBank/DDBJ databases">
        <authorList>
            <person name="Rodriguez Cubillos JULIANA M."/>
            <person name="De Vega J."/>
        </authorList>
    </citation>
    <scope>NUCLEOTIDE SEQUENCE</scope>
</reference>
<proteinExistence type="predicted"/>
<keyword evidence="2" id="KW-1185">Reference proteome</keyword>
<name>A0ACB0KP11_TRIPR</name>